<dbReference type="Proteomes" id="UP000683360">
    <property type="component" value="Unassembled WGS sequence"/>
</dbReference>
<dbReference type="Gene3D" id="3.30.420.40">
    <property type="match status" value="1"/>
</dbReference>
<protein>
    <recommendedName>
        <fullName evidence="3">Heat shock 70 kDa protein 12B</fullName>
    </recommendedName>
</protein>
<dbReference type="OrthoDB" id="6145685at2759"/>
<evidence type="ECO:0008006" key="3">
    <source>
        <dbReference type="Google" id="ProtNLM"/>
    </source>
</evidence>
<proteinExistence type="predicted"/>
<gene>
    <name evidence="1" type="ORF">MEDL_19098</name>
</gene>
<dbReference type="InterPro" id="IPR043129">
    <property type="entry name" value="ATPase_NBD"/>
</dbReference>
<comment type="caution">
    <text evidence="1">The sequence shown here is derived from an EMBL/GenBank/DDBJ whole genome shotgun (WGS) entry which is preliminary data.</text>
</comment>
<name>A0A8S3RDQ5_MYTED</name>
<dbReference type="PANTHER" id="PTHR14187">
    <property type="entry name" value="ALPHA KINASE/ELONGATION FACTOR 2 KINASE"/>
    <property type="match status" value="1"/>
</dbReference>
<organism evidence="1 2">
    <name type="scientific">Mytilus edulis</name>
    <name type="common">Blue mussel</name>
    <dbReference type="NCBI Taxonomy" id="6550"/>
    <lineage>
        <taxon>Eukaryota</taxon>
        <taxon>Metazoa</taxon>
        <taxon>Spiralia</taxon>
        <taxon>Lophotrochozoa</taxon>
        <taxon>Mollusca</taxon>
        <taxon>Bivalvia</taxon>
        <taxon>Autobranchia</taxon>
        <taxon>Pteriomorphia</taxon>
        <taxon>Mytilida</taxon>
        <taxon>Mytiloidea</taxon>
        <taxon>Mytilidae</taxon>
        <taxon>Mytilinae</taxon>
        <taxon>Mytilus</taxon>
    </lineage>
</organism>
<dbReference type="EMBL" id="CAJPWZ010000975">
    <property type="protein sequence ID" value="CAG2204691.1"/>
    <property type="molecule type" value="Genomic_DNA"/>
</dbReference>
<sequence length="253" mass="28726">MDEDYKLLVAAIDFGSTTAGYAFSFRHEYRKDPLDISTFLWTTGNHDIATSKAPCSVLLDLEKRFIAFGYEAEDKYEGILANNLQDDWYYFKGFKMLLYNAIENGKDIARDFKIDDVGGKSMSARSIFSIAIGYLRRHLLIQLRERNVGLHESEIWWTITVPSIWTEPAKEFMMQCAEKAGLDRQKVSILFEPEAASIYCRLLPVDKFIGNNKVTSFKSFEAGRKYIVVDAGGGTVNISTQEVSRGEGDRYAV</sequence>
<dbReference type="AlphaFoldDB" id="A0A8S3RDQ5"/>
<accession>A0A8S3RDQ5</accession>
<dbReference type="SUPFAM" id="SSF53067">
    <property type="entry name" value="Actin-like ATPase domain"/>
    <property type="match status" value="1"/>
</dbReference>
<evidence type="ECO:0000313" key="2">
    <source>
        <dbReference type="Proteomes" id="UP000683360"/>
    </source>
</evidence>
<dbReference type="PANTHER" id="PTHR14187:SF5">
    <property type="entry name" value="HEAT SHOCK 70 KDA PROTEIN 12A"/>
    <property type="match status" value="1"/>
</dbReference>
<evidence type="ECO:0000313" key="1">
    <source>
        <dbReference type="EMBL" id="CAG2204691.1"/>
    </source>
</evidence>
<keyword evidence="2" id="KW-1185">Reference proteome</keyword>
<reference evidence="1" key="1">
    <citation type="submission" date="2021-03" db="EMBL/GenBank/DDBJ databases">
        <authorList>
            <person name="Bekaert M."/>
        </authorList>
    </citation>
    <scope>NUCLEOTIDE SEQUENCE</scope>
</reference>